<keyword evidence="6" id="KW-0813">Transport</keyword>
<dbReference type="EC" id="3.6.1.74" evidence="18"/>
<keyword evidence="15" id="KW-0472">Membrane</keyword>
<proteinExistence type="inferred from homology"/>
<dbReference type="FunFam" id="2.40.160.10:FF:000012">
    <property type="entry name" value="Voltage-dependent anion-selective channel"/>
    <property type="match status" value="1"/>
</dbReference>
<dbReference type="InterPro" id="IPR023614">
    <property type="entry name" value="Porin_dom_sf"/>
</dbReference>
<dbReference type="InterPro" id="IPR004206">
    <property type="entry name" value="mRNA_triPase_Cet1"/>
</dbReference>
<evidence type="ECO:0000256" key="13">
    <source>
        <dbReference type="ARBA" id="ARBA00023114"/>
    </source>
</evidence>
<evidence type="ECO:0000256" key="3">
    <source>
        <dbReference type="ARBA" id="ARBA00004294"/>
    </source>
</evidence>
<evidence type="ECO:0000256" key="9">
    <source>
        <dbReference type="ARBA" id="ARBA00022692"/>
    </source>
</evidence>
<keyword evidence="14" id="KW-0496">Mitochondrion</keyword>
<comment type="function">
    <text evidence="18">First step of mRNA capping. Converts the 5'-triphosphate end of a nascent mRNA chain into a diphosphate end.</text>
</comment>
<dbReference type="InterPro" id="IPR001925">
    <property type="entry name" value="Porin_Euk"/>
</dbReference>
<comment type="catalytic activity">
    <reaction evidence="17">
        <text>a 5'-end triphospho-ribonucleoside in mRNA + H2O = a 5'-end diphospho-ribonucleoside in mRNA + phosphate + H(+)</text>
        <dbReference type="Rhea" id="RHEA:67004"/>
        <dbReference type="Rhea" id="RHEA-COMP:17164"/>
        <dbReference type="Rhea" id="RHEA-COMP:17165"/>
        <dbReference type="ChEBI" id="CHEBI:15377"/>
        <dbReference type="ChEBI" id="CHEBI:15378"/>
        <dbReference type="ChEBI" id="CHEBI:43474"/>
        <dbReference type="ChEBI" id="CHEBI:167616"/>
        <dbReference type="ChEBI" id="CHEBI:167618"/>
        <dbReference type="EC" id="3.6.1.74"/>
    </reaction>
    <physiologicalReaction direction="left-to-right" evidence="17">
        <dbReference type="Rhea" id="RHEA:67005"/>
    </physiologicalReaction>
</comment>
<reference evidence="21 22" key="1">
    <citation type="submission" date="2019-12" db="EMBL/GenBank/DDBJ databases">
        <authorList>
            <person name="Floudas D."/>
            <person name="Bentzer J."/>
            <person name="Ahren D."/>
            <person name="Johansson T."/>
            <person name="Persson P."/>
            <person name="Tunlid A."/>
        </authorList>
    </citation>
    <scope>NUCLEOTIDE SEQUENCE [LARGE SCALE GENOMIC DNA]</scope>
    <source>
        <strain evidence="21 22">CBS 102.39</strain>
    </source>
</reference>
<evidence type="ECO:0000313" key="21">
    <source>
        <dbReference type="EMBL" id="KAF4617352.1"/>
    </source>
</evidence>
<dbReference type="GO" id="GO:0140818">
    <property type="term" value="F:mRNA 5'-triphosphate monophosphatase activity"/>
    <property type="evidence" value="ECO:0007669"/>
    <property type="project" value="UniProtKB-EC"/>
</dbReference>
<dbReference type="AlphaFoldDB" id="A0A8H4VPM0"/>
<dbReference type="SUPFAM" id="SSF55154">
    <property type="entry name" value="CYTH-like phosphatases"/>
    <property type="match status" value="1"/>
</dbReference>
<keyword evidence="22" id="KW-1185">Reference proteome</keyword>
<dbReference type="PANTHER" id="PTHR28118">
    <property type="entry name" value="POLYNUCLEOTIDE 5'-TRIPHOSPHATASE-RELATED"/>
    <property type="match status" value="1"/>
</dbReference>
<dbReference type="Proteomes" id="UP000521872">
    <property type="component" value="Unassembled WGS sequence"/>
</dbReference>
<keyword evidence="16 18" id="KW-0539">Nucleus</keyword>
<dbReference type="InterPro" id="IPR040343">
    <property type="entry name" value="Cet1/Ctl1"/>
</dbReference>
<evidence type="ECO:0000256" key="10">
    <source>
        <dbReference type="ARBA" id="ARBA00022787"/>
    </source>
</evidence>
<dbReference type="GO" id="GO:0006370">
    <property type="term" value="P:7-methylguanosine mRNA capping"/>
    <property type="evidence" value="ECO:0007669"/>
    <property type="project" value="UniProtKB-UniRule"/>
</dbReference>
<evidence type="ECO:0000256" key="4">
    <source>
        <dbReference type="ARBA" id="ARBA00006345"/>
    </source>
</evidence>
<dbReference type="GO" id="GO:0005741">
    <property type="term" value="C:mitochondrial outer membrane"/>
    <property type="evidence" value="ECO:0007669"/>
    <property type="project" value="UniProtKB-SubCell"/>
</dbReference>
<feature type="region of interest" description="Disordered" evidence="19">
    <location>
        <begin position="366"/>
        <end position="423"/>
    </location>
</feature>
<keyword evidence="18" id="KW-0506">mRNA capping</keyword>
<dbReference type="GO" id="GO:0015288">
    <property type="term" value="F:porin activity"/>
    <property type="evidence" value="ECO:0007669"/>
    <property type="project" value="UniProtKB-KW"/>
</dbReference>
<evidence type="ECO:0000313" key="22">
    <source>
        <dbReference type="Proteomes" id="UP000521872"/>
    </source>
</evidence>
<comment type="similarity">
    <text evidence="4 18">Belongs to the fungal TPase family.</text>
</comment>
<organism evidence="21 22">
    <name type="scientific">Agrocybe pediades</name>
    <dbReference type="NCBI Taxonomy" id="84607"/>
    <lineage>
        <taxon>Eukaryota</taxon>
        <taxon>Fungi</taxon>
        <taxon>Dikarya</taxon>
        <taxon>Basidiomycota</taxon>
        <taxon>Agaricomycotina</taxon>
        <taxon>Agaricomycetes</taxon>
        <taxon>Agaricomycetidae</taxon>
        <taxon>Agaricales</taxon>
        <taxon>Agaricineae</taxon>
        <taxon>Strophariaceae</taxon>
        <taxon>Agrocybe</taxon>
    </lineage>
</organism>
<evidence type="ECO:0000259" key="20">
    <source>
        <dbReference type="Pfam" id="PF02940"/>
    </source>
</evidence>
<dbReference type="GO" id="GO:0008308">
    <property type="term" value="F:voltage-gated monoatomic anion channel activity"/>
    <property type="evidence" value="ECO:0007669"/>
    <property type="project" value="InterPro"/>
</dbReference>
<evidence type="ECO:0000256" key="17">
    <source>
        <dbReference type="ARBA" id="ARBA00047740"/>
    </source>
</evidence>
<dbReference type="InterPro" id="IPR033469">
    <property type="entry name" value="CYTH-like_dom_sf"/>
</dbReference>
<feature type="domain" description="mRNA triphosphatase Cet1-like" evidence="20">
    <location>
        <begin position="439"/>
        <end position="658"/>
    </location>
</feature>
<dbReference type="Pfam" id="PF01459">
    <property type="entry name" value="Porin_3"/>
    <property type="match status" value="1"/>
</dbReference>
<dbReference type="GO" id="GO:0004651">
    <property type="term" value="F:polynucleotide 5'-phosphatase activity"/>
    <property type="evidence" value="ECO:0007669"/>
    <property type="project" value="UniProtKB-UniRule"/>
</dbReference>
<keyword evidence="7" id="KW-1134">Transmembrane beta strand</keyword>
<keyword evidence="10" id="KW-1000">Mitochondrion outer membrane</keyword>
<name>A0A8H4VPM0_9AGAR</name>
<dbReference type="Pfam" id="PF02940">
    <property type="entry name" value="mRNA_triPase"/>
    <property type="match status" value="1"/>
</dbReference>
<evidence type="ECO:0000256" key="7">
    <source>
        <dbReference type="ARBA" id="ARBA00022452"/>
    </source>
</evidence>
<dbReference type="CDD" id="cd07306">
    <property type="entry name" value="Porin3_VDAC"/>
    <property type="match status" value="1"/>
</dbReference>
<evidence type="ECO:0000256" key="6">
    <source>
        <dbReference type="ARBA" id="ARBA00022448"/>
    </source>
</evidence>
<dbReference type="PANTHER" id="PTHR28118:SF1">
    <property type="entry name" value="POLYNUCLEOTIDE 5'-TRIPHOSPHATASE CTL1-RELATED"/>
    <property type="match status" value="1"/>
</dbReference>
<dbReference type="Gene3D" id="3.20.100.10">
    <property type="entry name" value="mRNA triphosphatase Cet1-like"/>
    <property type="match status" value="1"/>
</dbReference>
<dbReference type="PRINTS" id="PR00185">
    <property type="entry name" value="EUKARYTPORIN"/>
</dbReference>
<accession>A0A8H4VPM0</accession>
<gene>
    <name evidence="21" type="ORF">D9613_005822</name>
</gene>
<keyword evidence="9" id="KW-0812">Transmembrane</keyword>
<evidence type="ECO:0000256" key="5">
    <source>
        <dbReference type="ARBA" id="ARBA00007780"/>
    </source>
</evidence>
<sequence length="710" mass="77955">MRLYKSEHIPPSVSKCIILETRDDAIWGTTFVTFVGRKGKKRTVELIELGRHSWKDCRHQRLSAGSSHRIPTDLGKSSNDLLGKDYNFHGASLEVKTQTPSNVAFKVAGTRDNKSDIITGDIEGKWTDKVHGLTLTQTWTTSNVLRNQIELDNLIAKGLKLDLATSLTPDKGGKAALFTTTYKQSGIHSRAVLDVFKGPTFTADTVLGRDGFLVGAEAAYNVTGGNITRYAAAVGYNAPEYAVTLHGLNNFNTFSASYYHRVSRDVEAGAKAIYDSKATHGGVALEVGTKAYLDASAFVKAKINNSGVIALGYTQSLRPGVKASFGLALDTQKLNSANPTGPAHKLLSPFDANEWYLTLMTLATTTMQQARSSSPPPLKRMRRTNSSPPPTGEHSGTNGHGHPSGSGQHVGPHRSSSGHHDSEHLQPLSLSILGVEPLDEFIKEVADFVHHMIMTRPDIPTGKVEVEAKVGVLRDRMTGQRLQLPVLVETILTPGATDTRFESNMSVHQHKHYNTLLNGLKTASSQPTHVGSPLDYNHLYLVDSFYTNSDSSAGPSSSGKEDKIRVTRDEKSGTVLECMRKIRLGDLNVYSPKREADWRISVNLEVPMEHPIGTPSLKRRKDRMSYSHEEFKIDLTQVTSSTTHNGPPQILHELELEIARPDLLLATALKRNDPNVSEFERSSFDELIRAFVNNARILGHHQVRGSDAKK</sequence>
<evidence type="ECO:0000256" key="1">
    <source>
        <dbReference type="ARBA" id="ARBA00001946"/>
    </source>
</evidence>
<dbReference type="GO" id="GO:0046930">
    <property type="term" value="C:pore complex"/>
    <property type="evidence" value="ECO:0007669"/>
    <property type="project" value="UniProtKB-KW"/>
</dbReference>
<evidence type="ECO:0000256" key="12">
    <source>
        <dbReference type="ARBA" id="ARBA00023065"/>
    </source>
</evidence>
<dbReference type="InterPro" id="IPR037009">
    <property type="entry name" value="mRNA_triPase_Cet1_sf"/>
</dbReference>
<comment type="cofactor">
    <cofactor evidence="1 18">
        <name>Mg(2+)</name>
        <dbReference type="ChEBI" id="CHEBI:18420"/>
    </cofactor>
</comment>
<dbReference type="Gene3D" id="2.40.160.10">
    <property type="entry name" value="Porin"/>
    <property type="match status" value="1"/>
</dbReference>
<evidence type="ECO:0000256" key="19">
    <source>
        <dbReference type="SAM" id="MobiDB-lite"/>
    </source>
</evidence>
<comment type="similarity">
    <text evidence="5">Belongs to the eukaryotic mitochondrial porin family.</text>
</comment>
<comment type="caution">
    <text evidence="21">The sequence shown here is derived from an EMBL/GenBank/DDBJ whole genome shotgun (WGS) entry which is preliminary data.</text>
</comment>
<keyword evidence="13" id="KW-0626">Porin</keyword>
<protein>
    <recommendedName>
        <fullName evidence="18">mRNA-capping enzyme subunit beta</fullName>
        <ecNumber evidence="18">3.6.1.74</ecNumber>
    </recommendedName>
    <alternativeName>
        <fullName evidence="18">mRNA 5'-phosphatase</fullName>
    </alternativeName>
    <alternativeName>
        <fullName evidence="18">mRNA 5'-triphosphate monophosphatase</fullName>
    </alternativeName>
</protein>
<comment type="subunit">
    <text evidence="18">Heterodimer. The mRNA-capping enzyme is composed of two separate chains alpha and beta, respectively a mRNA guanylyltransferase and an mRNA 5'-triphosphate monophosphatase.</text>
</comment>
<dbReference type="CDD" id="cd07470">
    <property type="entry name" value="CYTH-like_mRNA_RTPase"/>
    <property type="match status" value="1"/>
</dbReference>
<evidence type="ECO:0000256" key="16">
    <source>
        <dbReference type="ARBA" id="ARBA00023242"/>
    </source>
</evidence>
<keyword evidence="11 18" id="KW-0378">Hydrolase</keyword>
<evidence type="ECO:0000256" key="2">
    <source>
        <dbReference type="ARBA" id="ARBA00004123"/>
    </source>
</evidence>
<comment type="subcellular location">
    <subcellularLocation>
        <location evidence="3">Mitochondrion outer membrane</location>
    </subcellularLocation>
    <subcellularLocation>
        <location evidence="2 18">Nucleus</location>
    </subcellularLocation>
</comment>
<dbReference type="InterPro" id="IPR027246">
    <property type="entry name" value="Porin_Euk/Tom40"/>
</dbReference>
<evidence type="ECO:0000256" key="8">
    <source>
        <dbReference type="ARBA" id="ARBA00022664"/>
    </source>
</evidence>
<evidence type="ECO:0000256" key="11">
    <source>
        <dbReference type="ARBA" id="ARBA00022801"/>
    </source>
</evidence>
<evidence type="ECO:0000256" key="15">
    <source>
        <dbReference type="ARBA" id="ARBA00023136"/>
    </source>
</evidence>
<evidence type="ECO:0000256" key="14">
    <source>
        <dbReference type="ARBA" id="ARBA00023128"/>
    </source>
</evidence>
<keyword evidence="12" id="KW-0406">Ion transport</keyword>
<evidence type="ECO:0000256" key="18">
    <source>
        <dbReference type="RuleBase" id="RU367053"/>
    </source>
</evidence>
<dbReference type="GO" id="GO:0031533">
    <property type="term" value="C:mRNA capping enzyme complex"/>
    <property type="evidence" value="ECO:0007669"/>
    <property type="project" value="UniProtKB-UniRule"/>
</dbReference>
<keyword evidence="8 18" id="KW-0507">mRNA processing</keyword>
<dbReference type="EMBL" id="JAACJL010000030">
    <property type="protein sequence ID" value="KAF4617352.1"/>
    <property type="molecule type" value="Genomic_DNA"/>
</dbReference>